<evidence type="ECO:0000313" key="6">
    <source>
        <dbReference type="EMBL" id="CDZ98047.1"/>
    </source>
</evidence>
<feature type="region of interest" description="Disordered" evidence="5">
    <location>
        <begin position="39"/>
        <end position="75"/>
    </location>
</feature>
<proteinExistence type="predicted"/>
<dbReference type="InterPro" id="IPR008733">
    <property type="entry name" value="PEX11"/>
</dbReference>
<reference evidence="6" key="1">
    <citation type="submission" date="2014-08" db="EMBL/GenBank/DDBJ databases">
        <authorList>
            <person name="Sharma Rahul"/>
            <person name="Thines Marco"/>
        </authorList>
    </citation>
    <scope>NUCLEOTIDE SEQUENCE</scope>
</reference>
<organism evidence="6">
    <name type="scientific">Phaffia rhodozyma</name>
    <name type="common">Yeast</name>
    <name type="synonym">Xanthophyllomyces dendrorhous</name>
    <dbReference type="NCBI Taxonomy" id="264483"/>
    <lineage>
        <taxon>Eukaryota</taxon>
        <taxon>Fungi</taxon>
        <taxon>Dikarya</taxon>
        <taxon>Basidiomycota</taxon>
        <taxon>Agaricomycotina</taxon>
        <taxon>Tremellomycetes</taxon>
        <taxon>Cystofilobasidiales</taxon>
        <taxon>Mrakiaceae</taxon>
        <taxon>Phaffia</taxon>
    </lineage>
</organism>
<dbReference type="EMBL" id="LN483273">
    <property type="protein sequence ID" value="CDZ98047.1"/>
    <property type="molecule type" value="Genomic_DNA"/>
</dbReference>
<evidence type="ECO:0000256" key="2">
    <source>
        <dbReference type="ARBA" id="ARBA00023136"/>
    </source>
</evidence>
<evidence type="ECO:0000256" key="5">
    <source>
        <dbReference type="SAM" id="MobiDB-lite"/>
    </source>
</evidence>
<dbReference type="GO" id="GO:0005778">
    <property type="term" value="C:peroxisomal membrane"/>
    <property type="evidence" value="ECO:0007669"/>
    <property type="project" value="UniProtKB-SubCell"/>
</dbReference>
<keyword evidence="1" id="KW-0962">Peroxisome biogenesis</keyword>
<dbReference type="GO" id="GO:0016559">
    <property type="term" value="P:peroxisome fission"/>
    <property type="evidence" value="ECO:0007669"/>
    <property type="project" value="InterPro"/>
</dbReference>
<evidence type="ECO:0000256" key="1">
    <source>
        <dbReference type="ARBA" id="ARBA00022593"/>
    </source>
</evidence>
<name>A0A0F7SM65_PHARH</name>
<dbReference type="PANTHER" id="PTHR12652">
    <property type="entry name" value="PEROXISOMAL BIOGENESIS FACTOR 11"/>
    <property type="match status" value="1"/>
</dbReference>
<dbReference type="AlphaFoldDB" id="A0A0F7SM65"/>
<feature type="compositionally biased region" description="Basic and acidic residues" evidence="5">
    <location>
        <begin position="57"/>
        <end position="75"/>
    </location>
</feature>
<keyword evidence="3" id="KW-0576">Peroxisome</keyword>
<dbReference type="PANTHER" id="PTHR12652:SF19">
    <property type="entry name" value="PEROXISOMAL BIOGENESIS FACTOR 11"/>
    <property type="match status" value="1"/>
</dbReference>
<dbReference type="Pfam" id="PF05648">
    <property type="entry name" value="PEX11"/>
    <property type="match status" value="1"/>
</dbReference>
<evidence type="ECO:0000256" key="3">
    <source>
        <dbReference type="ARBA" id="ARBA00023140"/>
    </source>
</evidence>
<sequence>MDEHSIYSHHISQPTRPILATSSSFSVPLSSSGLVLALSSDSSNHNTPIKTRSPRTPKLDLSSRRSYPESPLDSRNRIIHPDMVDIMAEWGGIGKGKERVRSEIEEQSMRELHPTRENDRLVPQPIIVPQRGIKIAGFPIVFEDVLKTSVGREKVLKIVQYTIKLYLYLRFFRPRKRPTDLDVRLKALQDGLAISRRTFYFFGTLSPFLRLARSAPSNQFHFQDLMGVLSGASDEIYSFHRLGFVGIEWGERSNKWVNNLWLLMTLIGLSNYSISTPSLTRRIISLESSLSDPNLDEQMREEIERLQKERDMERWSTLKLWFDLVFVSYEVFGWKSLKNPLQILSGFGSALVAFKKIYVAHQSKFISG</sequence>
<accession>A0A0F7SM65</accession>
<evidence type="ECO:0000256" key="4">
    <source>
        <dbReference type="ARBA" id="ARBA00046271"/>
    </source>
</evidence>
<keyword evidence="2" id="KW-0472">Membrane</keyword>
<comment type="subcellular location">
    <subcellularLocation>
        <location evidence="4">Peroxisome membrane</location>
    </subcellularLocation>
</comment>
<protein>
    <submittedName>
        <fullName evidence="6">Peroxisomal biogenesis factor 11</fullName>
    </submittedName>
</protein>